<organism evidence="1 2">
    <name type="scientific">Flavihumibacter fluminis</name>
    <dbReference type="NCBI Taxonomy" id="2909236"/>
    <lineage>
        <taxon>Bacteria</taxon>
        <taxon>Pseudomonadati</taxon>
        <taxon>Bacteroidota</taxon>
        <taxon>Chitinophagia</taxon>
        <taxon>Chitinophagales</taxon>
        <taxon>Chitinophagaceae</taxon>
        <taxon>Flavihumibacter</taxon>
    </lineage>
</organism>
<evidence type="ECO:0000313" key="1">
    <source>
        <dbReference type="EMBL" id="MCF1716840.1"/>
    </source>
</evidence>
<evidence type="ECO:0000313" key="2">
    <source>
        <dbReference type="Proteomes" id="UP001200145"/>
    </source>
</evidence>
<proteinExistence type="predicted"/>
<sequence>MTNTLLTTDWNADPNAPEVELTVEGSSVTLNFFVNCFIYEKFKEGDKAKLTFLNCLKYSFNSMNDEGYYMGQYRYKYTDIPWGEFYRLDTNWETDFPARHTTLTDMTDKRNLNHYIFFFKDNTFECIAENYHLEFYRDS</sequence>
<protein>
    <submittedName>
        <fullName evidence="1">Uncharacterized protein</fullName>
    </submittedName>
</protein>
<dbReference type="Proteomes" id="UP001200145">
    <property type="component" value="Unassembled WGS sequence"/>
</dbReference>
<name>A0ABS9BMH0_9BACT</name>
<dbReference type="RefSeq" id="WP_234868359.1">
    <property type="nucleotide sequence ID" value="NZ_JAKEVY010000007.1"/>
</dbReference>
<accession>A0ABS9BMH0</accession>
<keyword evidence="2" id="KW-1185">Reference proteome</keyword>
<reference evidence="1 2" key="1">
    <citation type="submission" date="2022-01" db="EMBL/GenBank/DDBJ databases">
        <title>Flavihumibacter sp. nov., isolated from sediment of a river.</title>
        <authorList>
            <person name="Liu H."/>
        </authorList>
    </citation>
    <scope>NUCLEOTIDE SEQUENCE [LARGE SCALE GENOMIC DNA]</scope>
    <source>
        <strain evidence="1 2">RY-1</strain>
    </source>
</reference>
<dbReference type="EMBL" id="JAKEVY010000007">
    <property type="protein sequence ID" value="MCF1716840.1"/>
    <property type="molecule type" value="Genomic_DNA"/>
</dbReference>
<gene>
    <name evidence="1" type="ORF">L0U88_19515</name>
</gene>
<comment type="caution">
    <text evidence="1">The sequence shown here is derived from an EMBL/GenBank/DDBJ whole genome shotgun (WGS) entry which is preliminary data.</text>
</comment>